<dbReference type="GO" id="GO:0003677">
    <property type="term" value="F:DNA binding"/>
    <property type="evidence" value="ECO:0007669"/>
    <property type="project" value="UniProtKB-KW"/>
</dbReference>
<dbReference type="InterPro" id="IPR036388">
    <property type="entry name" value="WH-like_DNA-bd_sf"/>
</dbReference>
<organism evidence="6 7">
    <name type="scientific">Aetokthonos hydrillicola Thurmond2011</name>
    <dbReference type="NCBI Taxonomy" id="2712845"/>
    <lineage>
        <taxon>Bacteria</taxon>
        <taxon>Bacillati</taxon>
        <taxon>Cyanobacteriota</taxon>
        <taxon>Cyanophyceae</taxon>
        <taxon>Nostocales</taxon>
        <taxon>Hapalosiphonaceae</taxon>
        <taxon>Aetokthonos</taxon>
    </lineage>
</organism>
<dbReference type="Proteomes" id="UP000667802">
    <property type="component" value="Unassembled WGS sequence"/>
</dbReference>
<keyword evidence="4" id="KW-0804">Transcription</keyword>
<dbReference type="InterPro" id="IPR013324">
    <property type="entry name" value="RNA_pol_sigma_r3/r4-like"/>
</dbReference>
<evidence type="ECO:0000256" key="3">
    <source>
        <dbReference type="ARBA" id="ARBA00023125"/>
    </source>
</evidence>
<dbReference type="NCBIfam" id="TIGR02937">
    <property type="entry name" value="sigma70-ECF"/>
    <property type="match status" value="1"/>
</dbReference>
<evidence type="ECO:0000259" key="5">
    <source>
        <dbReference type="Pfam" id="PF08281"/>
    </source>
</evidence>
<feature type="domain" description="RNA polymerase sigma factor 70 region 4 type 2" evidence="5">
    <location>
        <begin position="335"/>
        <end position="381"/>
    </location>
</feature>
<keyword evidence="3" id="KW-0238">DNA-binding</keyword>
<dbReference type="PANTHER" id="PTHR30385:SF7">
    <property type="entry name" value="RNA POLYMERASE SIGMA FACTOR FLIA"/>
    <property type="match status" value="1"/>
</dbReference>
<dbReference type="PANTHER" id="PTHR30385">
    <property type="entry name" value="SIGMA FACTOR F FLAGELLAR"/>
    <property type="match status" value="1"/>
</dbReference>
<dbReference type="EMBL" id="JAALHA020000002">
    <property type="protein sequence ID" value="MDR9894149.1"/>
    <property type="molecule type" value="Genomic_DNA"/>
</dbReference>
<proteinExistence type="predicted"/>
<reference evidence="7" key="1">
    <citation type="journal article" date="2021" name="Science">
        <title>Hunting the eagle killer: A cyanobacterial neurotoxin causes vacuolar myelinopathy.</title>
        <authorList>
            <person name="Breinlinger S."/>
            <person name="Phillips T.J."/>
            <person name="Haram B.N."/>
            <person name="Mares J."/>
            <person name="Martinez Yerena J.A."/>
            <person name="Hrouzek P."/>
            <person name="Sobotka R."/>
            <person name="Henderson W.M."/>
            <person name="Schmieder P."/>
            <person name="Williams S.M."/>
            <person name="Lauderdale J.D."/>
            <person name="Wilde H.D."/>
            <person name="Gerrin W."/>
            <person name="Kust A."/>
            <person name="Washington J.W."/>
            <person name="Wagner C."/>
            <person name="Geier B."/>
            <person name="Liebeke M."/>
            <person name="Enke H."/>
            <person name="Niedermeyer T.H.J."/>
            <person name="Wilde S.B."/>
        </authorList>
    </citation>
    <scope>NUCLEOTIDE SEQUENCE [LARGE SCALE GENOMIC DNA]</scope>
    <source>
        <strain evidence="7">Thurmond2011</strain>
    </source>
</reference>
<keyword evidence="1" id="KW-0805">Transcription regulation</keyword>
<dbReference type="InterPro" id="IPR014284">
    <property type="entry name" value="RNA_pol_sigma-70_dom"/>
</dbReference>
<dbReference type="Pfam" id="PF08281">
    <property type="entry name" value="Sigma70_r4_2"/>
    <property type="match status" value="1"/>
</dbReference>
<dbReference type="GO" id="GO:0006352">
    <property type="term" value="P:DNA-templated transcription initiation"/>
    <property type="evidence" value="ECO:0007669"/>
    <property type="project" value="InterPro"/>
</dbReference>
<dbReference type="RefSeq" id="WP_208352333.1">
    <property type="nucleotide sequence ID" value="NZ_JAALHA020000002.1"/>
</dbReference>
<dbReference type="SUPFAM" id="SSF88659">
    <property type="entry name" value="Sigma3 and sigma4 domains of RNA polymerase sigma factors"/>
    <property type="match status" value="2"/>
</dbReference>
<gene>
    <name evidence="6" type="ORF">G7B40_006130</name>
</gene>
<comment type="caution">
    <text evidence="6">The sequence shown here is derived from an EMBL/GenBank/DDBJ whole genome shotgun (WGS) entry which is preliminary data.</text>
</comment>
<sequence>MYTSVPRLPNRQNLVDKFSMYMTVESDQGRLTIKWKFEPHLQRNIELYKNQHEKFASLLSQHDYVSLVQFWIDMALNDLPKKEEWEPNNRVQKAWEHLAVYCEESCYWSAVQVAKDDGAKSWEEYIFYSRCLIYDTLKFRQILTKYNSDNYSFDTYISNILINTIKNEAYVAKFSRWRLLHQKSNKELKEALVRAGVYEPEVSRFLFARKYFQQVYQMNKVQNRTKRTGEKWPKPDSGDFALTAEYYNAQMLLPGVPHEVSTGAKITGKQLQDWMEICITALHNYPKSITPQFSLDALREKGYEAEFEDTPEILEHSQVNDSVENQGRTVKQSELALQEQLLSLKREQQEILLLYYGIGLNQKQIAERLEVTQGAIARRLQTIEIKLLKTLCQLSKPPEWVNQYVTGWLVGNYQAPLKSDLIHVALVQAIKKLEPQEQEVLRLTYGQKLDEQIIANQLGISQPELGEILLRNKSKLEAALIQEIDRMINEYLQLWLQKVLKSVVRSASPKLGVSKIEIFRTKAVSLEVINALLEESLKILYSLK</sequence>
<dbReference type="GO" id="GO:0016987">
    <property type="term" value="F:sigma factor activity"/>
    <property type="evidence" value="ECO:0007669"/>
    <property type="project" value="UniProtKB-KW"/>
</dbReference>
<dbReference type="Gene3D" id="1.10.10.10">
    <property type="entry name" value="Winged helix-like DNA-binding domain superfamily/Winged helix DNA-binding domain"/>
    <property type="match status" value="2"/>
</dbReference>
<evidence type="ECO:0000256" key="1">
    <source>
        <dbReference type="ARBA" id="ARBA00023015"/>
    </source>
</evidence>
<name>A0AAP5I3M5_9CYAN</name>
<accession>A0AAP5I3M5</accession>
<evidence type="ECO:0000313" key="6">
    <source>
        <dbReference type="EMBL" id="MDR9894149.1"/>
    </source>
</evidence>
<keyword evidence="7" id="KW-1185">Reference proteome</keyword>
<dbReference type="InterPro" id="IPR013249">
    <property type="entry name" value="RNA_pol_sigma70_r4_t2"/>
</dbReference>
<evidence type="ECO:0000313" key="7">
    <source>
        <dbReference type="Proteomes" id="UP000667802"/>
    </source>
</evidence>
<protein>
    <submittedName>
        <fullName evidence="6">Sigma-70 family RNA polymerase sigma factor</fullName>
    </submittedName>
</protein>
<evidence type="ECO:0000256" key="4">
    <source>
        <dbReference type="ARBA" id="ARBA00023163"/>
    </source>
</evidence>
<dbReference type="AlphaFoldDB" id="A0AAP5I3M5"/>
<evidence type="ECO:0000256" key="2">
    <source>
        <dbReference type="ARBA" id="ARBA00023082"/>
    </source>
</evidence>
<keyword evidence="2" id="KW-0731">Sigma factor</keyword>